<dbReference type="SMART" id="SM00248">
    <property type="entry name" value="ANK"/>
    <property type="match status" value="5"/>
</dbReference>
<keyword evidence="5 7" id="KW-0040">ANK repeat</keyword>
<gene>
    <name evidence="10" type="ORF">HS088_TW08G00862</name>
</gene>
<evidence type="ECO:0000256" key="1">
    <source>
        <dbReference type="ARBA" id="ARBA00004141"/>
    </source>
</evidence>
<evidence type="ECO:0000256" key="5">
    <source>
        <dbReference type="ARBA" id="ARBA00023043"/>
    </source>
</evidence>
<keyword evidence="11" id="KW-1185">Reference proteome</keyword>
<dbReference type="PANTHER" id="PTHR24186:SF56">
    <property type="entry name" value="PGG DOMAIN-CONTAINING PROTEIN"/>
    <property type="match status" value="1"/>
</dbReference>
<dbReference type="PROSITE" id="PS50088">
    <property type="entry name" value="ANK_REPEAT"/>
    <property type="match status" value="1"/>
</dbReference>
<feature type="domain" description="PGG" evidence="9">
    <location>
        <begin position="295"/>
        <end position="335"/>
    </location>
</feature>
<dbReference type="PANTHER" id="PTHR24186">
    <property type="entry name" value="PROTEIN PHOSPHATASE 1 REGULATORY SUBUNIT"/>
    <property type="match status" value="1"/>
</dbReference>
<proteinExistence type="predicted"/>
<dbReference type="Proteomes" id="UP000593562">
    <property type="component" value="Unassembled WGS sequence"/>
</dbReference>
<evidence type="ECO:0000256" key="3">
    <source>
        <dbReference type="ARBA" id="ARBA00022737"/>
    </source>
</evidence>
<keyword evidence="3" id="KW-0677">Repeat</keyword>
<dbReference type="Pfam" id="PF12796">
    <property type="entry name" value="Ank_2"/>
    <property type="match status" value="2"/>
</dbReference>
<keyword evidence="4" id="KW-1133">Transmembrane helix</keyword>
<evidence type="ECO:0000256" key="4">
    <source>
        <dbReference type="ARBA" id="ARBA00022989"/>
    </source>
</evidence>
<evidence type="ECO:0000259" key="9">
    <source>
        <dbReference type="Pfam" id="PF13962"/>
    </source>
</evidence>
<dbReference type="Gene3D" id="1.25.40.20">
    <property type="entry name" value="Ankyrin repeat-containing domain"/>
    <property type="match status" value="1"/>
</dbReference>
<dbReference type="EMBL" id="JAAARO010000008">
    <property type="protein sequence ID" value="KAF5744262.1"/>
    <property type="molecule type" value="Genomic_DNA"/>
</dbReference>
<evidence type="ECO:0000256" key="8">
    <source>
        <dbReference type="SAM" id="MobiDB-lite"/>
    </source>
</evidence>
<feature type="repeat" description="ANK" evidence="7">
    <location>
        <begin position="106"/>
        <end position="130"/>
    </location>
</feature>
<accession>A0A7J7DD45</accession>
<comment type="caution">
    <text evidence="10">The sequence shown here is derived from an EMBL/GenBank/DDBJ whole genome shotgun (WGS) entry which is preliminary data.</text>
</comment>
<feature type="compositionally biased region" description="Polar residues" evidence="8">
    <location>
        <begin position="248"/>
        <end position="259"/>
    </location>
</feature>
<dbReference type="OrthoDB" id="674805at2759"/>
<keyword evidence="6" id="KW-0472">Membrane</keyword>
<dbReference type="InterPro" id="IPR002110">
    <property type="entry name" value="Ankyrin_rpt"/>
</dbReference>
<dbReference type="InterPro" id="IPR026961">
    <property type="entry name" value="PGG_dom"/>
</dbReference>
<comment type="subcellular location">
    <subcellularLocation>
        <location evidence="1">Membrane</location>
        <topology evidence="1">Multi-pass membrane protein</topology>
    </subcellularLocation>
</comment>
<protein>
    <submittedName>
        <fullName evidence="10">Ankyrin repeat family protein</fullName>
    </submittedName>
</protein>
<reference evidence="10 11" key="1">
    <citation type="journal article" date="2020" name="Nat. Commun.">
        <title>Genome of Tripterygium wilfordii and identification of cytochrome P450 involved in triptolide biosynthesis.</title>
        <authorList>
            <person name="Tu L."/>
            <person name="Su P."/>
            <person name="Zhang Z."/>
            <person name="Gao L."/>
            <person name="Wang J."/>
            <person name="Hu T."/>
            <person name="Zhou J."/>
            <person name="Zhang Y."/>
            <person name="Zhao Y."/>
            <person name="Liu Y."/>
            <person name="Song Y."/>
            <person name="Tong Y."/>
            <person name="Lu Y."/>
            <person name="Yang J."/>
            <person name="Xu C."/>
            <person name="Jia M."/>
            <person name="Peters R.J."/>
            <person name="Huang L."/>
            <person name="Gao W."/>
        </authorList>
    </citation>
    <scope>NUCLEOTIDE SEQUENCE [LARGE SCALE GENOMIC DNA]</scope>
    <source>
        <strain evidence="11">cv. XIE 37</strain>
        <tissue evidence="10">Leaf</tissue>
    </source>
</reference>
<feature type="compositionally biased region" description="Basic and acidic residues" evidence="8">
    <location>
        <begin position="260"/>
        <end position="273"/>
    </location>
</feature>
<organism evidence="10 11">
    <name type="scientific">Tripterygium wilfordii</name>
    <name type="common">Thunder God vine</name>
    <dbReference type="NCBI Taxonomy" id="458696"/>
    <lineage>
        <taxon>Eukaryota</taxon>
        <taxon>Viridiplantae</taxon>
        <taxon>Streptophyta</taxon>
        <taxon>Embryophyta</taxon>
        <taxon>Tracheophyta</taxon>
        <taxon>Spermatophyta</taxon>
        <taxon>Magnoliopsida</taxon>
        <taxon>eudicotyledons</taxon>
        <taxon>Gunneridae</taxon>
        <taxon>Pentapetalae</taxon>
        <taxon>rosids</taxon>
        <taxon>fabids</taxon>
        <taxon>Celastrales</taxon>
        <taxon>Celastraceae</taxon>
        <taxon>Tripterygium</taxon>
    </lineage>
</organism>
<dbReference type="SUPFAM" id="SSF48403">
    <property type="entry name" value="Ankyrin repeat"/>
    <property type="match status" value="1"/>
</dbReference>
<sequence length="485" mass="53141">MDIQRLFEAARCGNVEVLRKSLQENSLILTEVVLTTSSKDTLLHVATKAKQLSFVRELLEQMPDLAHELDKDGYRPMDIAAVVGNVEIVAELNKNNRGTCRLKGKDQRTPLHHAAIHGRIEVINELVSKSPESLEDVTAYNETVLHLAVKNHQVDAFDVLVELLKSFNKEKVINWCATNGNTVLHLAISRKQKESVELLLGNFGALEVNAINSKGLTAMDILDIVMEDVNDVQLKKILEHAGAKGAQEISTMKPASTSNEAKEKYQTPHEEHSRDNFESVLKYFKFQKHRDSAGDARNALLVIAALIVSVTFQAGLQLPTSLEQLEQKDSSSTTSSNSGDPPATVVKYSYSSLASTTSLAPSESRNPAIVGLSLAQLSISEVTIFLIGNSLALSWGILIIEYLTEGFPFRRELVGSVYALMITYGFAVGSNDKPTTAIKFTLLTTSLALPSIIRYGPFCGRKLINKLKRSSSATQASQPLPISRG</sequence>
<evidence type="ECO:0000256" key="6">
    <source>
        <dbReference type="ARBA" id="ARBA00023136"/>
    </source>
</evidence>
<evidence type="ECO:0000256" key="2">
    <source>
        <dbReference type="ARBA" id="ARBA00022692"/>
    </source>
</evidence>
<dbReference type="InterPro" id="IPR036770">
    <property type="entry name" value="Ankyrin_rpt-contain_sf"/>
</dbReference>
<keyword evidence="2" id="KW-0812">Transmembrane</keyword>
<name>A0A7J7DD45_TRIWF</name>
<dbReference type="AlphaFoldDB" id="A0A7J7DD45"/>
<evidence type="ECO:0000313" key="10">
    <source>
        <dbReference type="EMBL" id="KAF5744262.1"/>
    </source>
</evidence>
<dbReference type="PROSITE" id="PS50297">
    <property type="entry name" value="ANK_REP_REGION"/>
    <property type="match status" value="1"/>
</dbReference>
<dbReference type="Pfam" id="PF13962">
    <property type="entry name" value="PGG"/>
    <property type="match status" value="1"/>
</dbReference>
<feature type="region of interest" description="Disordered" evidence="8">
    <location>
        <begin position="248"/>
        <end position="273"/>
    </location>
</feature>
<dbReference type="Pfam" id="PF00023">
    <property type="entry name" value="Ank"/>
    <property type="match status" value="1"/>
</dbReference>
<dbReference type="GO" id="GO:0005886">
    <property type="term" value="C:plasma membrane"/>
    <property type="evidence" value="ECO:0007669"/>
    <property type="project" value="TreeGrafter"/>
</dbReference>
<evidence type="ECO:0000256" key="7">
    <source>
        <dbReference type="PROSITE-ProRule" id="PRU00023"/>
    </source>
</evidence>
<dbReference type="InParanoid" id="A0A7J7DD45"/>
<evidence type="ECO:0000313" key="11">
    <source>
        <dbReference type="Proteomes" id="UP000593562"/>
    </source>
</evidence>